<proteinExistence type="predicted"/>
<dbReference type="Proteomes" id="UP000069205">
    <property type="component" value="Chromosome"/>
</dbReference>
<feature type="transmembrane region" description="Helical" evidence="8">
    <location>
        <begin position="6"/>
        <end position="25"/>
    </location>
</feature>
<dbReference type="STRING" id="42253.NITMOv2_4766"/>
<feature type="binding site" evidence="7">
    <location>
        <position position="210"/>
    </location>
    <ligand>
        <name>Mg(2+)</name>
        <dbReference type="ChEBI" id="CHEBI:18420"/>
    </ligand>
</feature>
<dbReference type="PANTHER" id="PTHR22926">
    <property type="entry name" value="PHOSPHO-N-ACETYLMURAMOYL-PENTAPEPTIDE-TRANSFERASE"/>
    <property type="match status" value="1"/>
</dbReference>
<keyword evidence="2" id="KW-1003">Cell membrane</keyword>
<protein>
    <submittedName>
        <fullName evidence="9">Putative Undecaprenyl-phosphate alpha-N-acetylglucosaminyl 1-phosphate transferase (Modular protein)</fullName>
        <ecNumber evidence="9">2.7.8.-</ecNumber>
    </submittedName>
</protein>
<feature type="transmembrane region" description="Helical" evidence="8">
    <location>
        <begin position="495"/>
        <end position="515"/>
    </location>
</feature>
<dbReference type="InterPro" id="IPR000715">
    <property type="entry name" value="Glycosyl_transferase_4"/>
</dbReference>
<dbReference type="GO" id="GO:0044038">
    <property type="term" value="P:cell wall macromolecule biosynthetic process"/>
    <property type="evidence" value="ECO:0007669"/>
    <property type="project" value="TreeGrafter"/>
</dbReference>
<dbReference type="PANTHER" id="PTHR22926:SF3">
    <property type="entry name" value="UNDECAPRENYL-PHOSPHATE ALPHA-N-ACETYLGLUCOSAMINYL 1-PHOSPHATE TRANSFERASE"/>
    <property type="match status" value="1"/>
</dbReference>
<keyword evidence="4 8" id="KW-0812">Transmembrane</keyword>
<accession>A0A0K2GJK7</accession>
<feature type="transmembrane region" description="Helical" evidence="8">
    <location>
        <begin position="100"/>
        <end position="121"/>
    </location>
</feature>
<organism evidence="9 10">
    <name type="scientific">Nitrospira moscoviensis</name>
    <dbReference type="NCBI Taxonomy" id="42253"/>
    <lineage>
        <taxon>Bacteria</taxon>
        <taxon>Pseudomonadati</taxon>
        <taxon>Nitrospirota</taxon>
        <taxon>Nitrospiria</taxon>
        <taxon>Nitrospirales</taxon>
        <taxon>Nitrospiraceae</taxon>
        <taxon>Nitrospira</taxon>
    </lineage>
</organism>
<keyword evidence="5 8" id="KW-1133">Transmembrane helix</keyword>
<dbReference type="GO" id="GO:0016780">
    <property type="term" value="F:phosphotransferase activity, for other substituted phosphate groups"/>
    <property type="evidence" value="ECO:0007669"/>
    <property type="project" value="InterPro"/>
</dbReference>
<dbReference type="PATRIC" id="fig|42253.5.peg.4698"/>
<keyword evidence="6 8" id="KW-0472">Membrane</keyword>
<dbReference type="InterPro" id="IPR018480">
    <property type="entry name" value="PNAcMuramoyl-5peptid_Trfase_CS"/>
</dbReference>
<keyword evidence="7" id="KW-0460">Magnesium</keyword>
<feature type="transmembrane region" description="Helical" evidence="8">
    <location>
        <begin position="358"/>
        <end position="383"/>
    </location>
</feature>
<reference evidence="9 10" key="1">
    <citation type="journal article" date="2015" name="Proc. Natl. Acad. Sci. U.S.A.">
        <title>Expanded metabolic versatility of ubiquitous nitrite-oxidizing bacteria from the genus Nitrospira.</title>
        <authorList>
            <person name="Koch H."/>
            <person name="Lucker S."/>
            <person name="Albertsen M."/>
            <person name="Kitzinger K."/>
            <person name="Herbold C."/>
            <person name="Spieck E."/>
            <person name="Nielsen P.H."/>
            <person name="Wagner M."/>
            <person name="Daims H."/>
        </authorList>
    </citation>
    <scope>NUCLEOTIDE SEQUENCE [LARGE SCALE GENOMIC DNA]</scope>
    <source>
        <strain evidence="9 10">NSP M-1</strain>
    </source>
</reference>
<dbReference type="PROSITE" id="PS01348">
    <property type="entry name" value="MRAY_2"/>
    <property type="match status" value="1"/>
</dbReference>
<keyword evidence="10" id="KW-1185">Reference proteome</keyword>
<evidence type="ECO:0000256" key="8">
    <source>
        <dbReference type="SAM" id="Phobius"/>
    </source>
</evidence>
<evidence type="ECO:0000256" key="1">
    <source>
        <dbReference type="ARBA" id="ARBA00004651"/>
    </source>
</evidence>
<dbReference type="GO" id="GO:0046872">
    <property type="term" value="F:metal ion binding"/>
    <property type="evidence" value="ECO:0007669"/>
    <property type="project" value="UniProtKB-KW"/>
</dbReference>
<keyword evidence="3 9" id="KW-0808">Transferase</keyword>
<comment type="cofactor">
    <cofactor evidence="7">
        <name>Mg(2+)</name>
        <dbReference type="ChEBI" id="CHEBI:18420"/>
    </cofactor>
</comment>
<gene>
    <name evidence="9" type="ORF">NITMOv2_4766</name>
</gene>
<sequence length="542" mass="57987">MSGPLFFSFIGSLVICMALIPALMATAGRLQFVDLPGGRKIHPSPIAKVGGLAFGAGTFVAMLLWAPKDQIVTAGLLGGAVILIFGAWDDRVGLGYKPKFLGQLLAAALVVGLGGVHLTTLPFLSDAILPLWAAVPLTLFLLVAVTNALNLADGLDGLAGGLSLLSFGGMAYLAYQAGDWVVMSMMVPVLGGLLGFLRFNTYPARIFMGDAGSQFLGFYLGVCAIVLTDPTRGPYSPALVSLIWGLPILDTAGVMIQRLAERRSPFAADKNHVHHKLLGIGLSHREAVLSIYAVQALLVALAYALRWQSDVVVIAVYALFACAILALFMTGVGGRFSSIKPNAIHPHTDERGLRGDEWYSTLPVTLLSVAVPLFLIAGVFLPSHVPADMGYVAAGLSFVVGAGLLAAPTAAPILIRTGLYVGGTFVIYLIEQPAPGEPWDLHTALNVFFLGLTILIMLAIRFGVKQRFQTTPLDYLMVFLAFTIPFLPEMRVGDINLSVLTAKMIVMFLAFELMLHVLGERLTQFGVVSLWVLVMLGLRAWW</sequence>
<feature type="transmembrane region" description="Helical" evidence="8">
    <location>
        <begin position="127"/>
        <end position="145"/>
    </location>
</feature>
<evidence type="ECO:0000256" key="2">
    <source>
        <dbReference type="ARBA" id="ARBA00022475"/>
    </source>
</evidence>
<dbReference type="GO" id="GO:0071555">
    <property type="term" value="P:cell wall organization"/>
    <property type="evidence" value="ECO:0007669"/>
    <property type="project" value="TreeGrafter"/>
</dbReference>
<dbReference type="GO" id="GO:0005886">
    <property type="term" value="C:plasma membrane"/>
    <property type="evidence" value="ECO:0007669"/>
    <property type="project" value="UniProtKB-SubCell"/>
</dbReference>
<feature type="transmembrane region" description="Helical" evidence="8">
    <location>
        <begin position="442"/>
        <end position="460"/>
    </location>
</feature>
<dbReference type="Pfam" id="PF00953">
    <property type="entry name" value="Glycos_transf_4"/>
    <property type="match status" value="1"/>
</dbReference>
<feature type="transmembrane region" description="Helical" evidence="8">
    <location>
        <begin position="181"/>
        <end position="199"/>
    </location>
</feature>
<feature type="transmembrane region" description="Helical" evidence="8">
    <location>
        <begin position="287"/>
        <end position="305"/>
    </location>
</feature>
<feature type="transmembrane region" description="Helical" evidence="8">
    <location>
        <begin position="522"/>
        <end position="541"/>
    </location>
</feature>
<dbReference type="CDD" id="cd06853">
    <property type="entry name" value="GT_WecA_like"/>
    <property type="match status" value="1"/>
</dbReference>
<feature type="transmembrane region" description="Helical" evidence="8">
    <location>
        <begin position="71"/>
        <end position="88"/>
    </location>
</feature>
<evidence type="ECO:0000313" key="10">
    <source>
        <dbReference type="Proteomes" id="UP000069205"/>
    </source>
</evidence>
<evidence type="ECO:0000256" key="6">
    <source>
        <dbReference type="ARBA" id="ARBA00023136"/>
    </source>
</evidence>
<evidence type="ECO:0000313" key="9">
    <source>
        <dbReference type="EMBL" id="ALA61135.1"/>
    </source>
</evidence>
<feature type="transmembrane region" description="Helical" evidence="8">
    <location>
        <begin position="46"/>
        <end position="65"/>
    </location>
</feature>
<dbReference type="GO" id="GO:0009103">
    <property type="term" value="P:lipopolysaccharide biosynthetic process"/>
    <property type="evidence" value="ECO:0007669"/>
    <property type="project" value="TreeGrafter"/>
</dbReference>
<dbReference type="EMBL" id="CP011801">
    <property type="protein sequence ID" value="ALA61135.1"/>
    <property type="molecule type" value="Genomic_DNA"/>
</dbReference>
<feature type="transmembrane region" description="Helical" evidence="8">
    <location>
        <begin position="211"/>
        <end position="228"/>
    </location>
</feature>
<comment type="subcellular location">
    <subcellularLocation>
        <location evidence="1">Cell membrane</location>
        <topology evidence="1">Multi-pass membrane protein</topology>
    </subcellularLocation>
</comment>
<keyword evidence="7" id="KW-0479">Metal-binding</keyword>
<evidence type="ECO:0000256" key="4">
    <source>
        <dbReference type="ARBA" id="ARBA00022692"/>
    </source>
</evidence>
<feature type="binding site" evidence="7">
    <location>
        <position position="150"/>
    </location>
    <ligand>
        <name>Mg(2+)</name>
        <dbReference type="ChEBI" id="CHEBI:18420"/>
    </ligand>
</feature>
<evidence type="ECO:0000256" key="3">
    <source>
        <dbReference type="ARBA" id="ARBA00022679"/>
    </source>
</evidence>
<evidence type="ECO:0000256" key="7">
    <source>
        <dbReference type="PIRSR" id="PIRSR600715-1"/>
    </source>
</evidence>
<dbReference type="AlphaFoldDB" id="A0A0K2GJK7"/>
<feature type="transmembrane region" description="Helical" evidence="8">
    <location>
        <begin position="389"/>
        <end position="406"/>
    </location>
</feature>
<dbReference type="KEGG" id="nmv:NITMOv2_4766"/>
<dbReference type="RefSeq" id="WP_053381841.1">
    <property type="nucleotide sequence ID" value="NZ_CP011801.1"/>
</dbReference>
<feature type="transmembrane region" description="Helical" evidence="8">
    <location>
        <begin position="311"/>
        <end position="337"/>
    </location>
</feature>
<name>A0A0K2GJK7_NITMO</name>
<dbReference type="EC" id="2.7.8.-" evidence="9"/>
<evidence type="ECO:0000256" key="5">
    <source>
        <dbReference type="ARBA" id="ARBA00022989"/>
    </source>
</evidence>
<feature type="transmembrane region" description="Helical" evidence="8">
    <location>
        <begin position="157"/>
        <end position="175"/>
    </location>
</feature>